<dbReference type="InterPro" id="IPR012341">
    <property type="entry name" value="6hp_glycosidase-like_sf"/>
</dbReference>
<sequence>MKSLKKLPKNIEKEYLVTNALGGYCSSDPLQGNTRKYHGLLVVADSDLNRINLVNRLDERIELEGREFSLTASHFQNVFKTDLKYILSDYTNNSYPEWTYNLPGLVIQKAYVMERLANRTVVRYTFSADREATMNVVPLITYRNMHDLRKFSTYNFGQFNGNNSVVIKTQQEKYLRINYKGFRYIQDQDVYHDFFYPIEEARGYEANEDLLKPGLFQARIPAGHSEMFISFLWTDNYSETETENYGDYFSAFANRSQLLSDYYHDAKDIRRSKLSELLSRQTDQFVINTETGISVIAGYHWFEDWGRDTFLSFQGLFLTTNRFSEAANLLLRWSKLFKNGLLPNRPFVEDYNSIDAVFWYAVAVYEYYQATEDTDTVSKIIPTLETAFLYLQEDDESLSITPDGYLYDHTNSAMTWMDAKIDNVPVIDRSGKAVEIQGLWYNFLRTVIYLKESIGDHTHLVPMRSIAAKLERNFEQDFFNPDTGCLFDSIKTDKKDPSIRPNQIILLSLPYPLLSKRIAKRVLAVSQFELLTDYGLRTLSVRDKSYKGHYHGNQKERDQAYHQGTIWPFLLGLYVKAYLNVHSHSQKAKKEMQALLSKFEKKLVADGEDYIAEIYDPNTMKPDGCISQAWSAATILEAHYLVNKK</sequence>
<dbReference type="InterPro" id="IPR024742">
    <property type="entry name" value="Glycogen_debranch_N"/>
</dbReference>
<dbReference type="PANTHER" id="PTHR10569">
    <property type="entry name" value="GLYCOGEN DEBRANCHING ENZYME"/>
    <property type="match status" value="1"/>
</dbReference>
<dbReference type="SUPFAM" id="SSF48208">
    <property type="entry name" value="Six-hairpin glycosidases"/>
    <property type="match status" value="1"/>
</dbReference>
<dbReference type="NCBIfam" id="TIGR01561">
    <property type="entry name" value="gde_arch"/>
    <property type="match status" value="1"/>
</dbReference>
<evidence type="ECO:0000259" key="2">
    <source>
        <dbReference type="Pfam" id="PF12439"/>
    </source>
</evidence>
<proteinExistence type="predicted"/>
<dbReference type="Gene3D" id="1.50.10.10">
    <property type="match status" value="1"/>
</dbReference>
<dbReference type="AlphaFoldDB" id="A0A136KEU2"/>
<feature type="domain" description="Glycogen debranching enzyme C-terminal" evidence="1">
    <location>
        <begin position="282"/>
        <end position="637"/>
    </location>
</feature>
<evidence type="ECO:0000313" key="4">
    <source>
        <dbReference type="Proteomes" id="UP000070449"/>
    </source>
</evidence>
<dbReference type="Pfam" id="PF06202">
    <property type="entry name" value="GDE_C"/>
    <property type="match status" value="1"/>
</dbReference>
<evidence type="ECO:0000259" key="1">
    <source>
        <dbReference type="Pfam" id="PF06202"/>
    </source>
</evidence>
<dbReference type="STRING" id="1617427.UZ20_WS6002001054"/>
<reference evidence="3 4" key="1">
    <citation type="submission" date="2015-02" db="EMBL/GenBank/DDBJ databases">
        <title>Improved understanding of the partial-nitritation anammox process through 23 genomes representing the majority of the microbial community.</title>
        <authorList>
            <person name="Speth D.R."/>
            <person name="In T Zandt M."/>
            <person name="Guerrero Cruz S."/>
            <person name="Jetten M.S."/>
            <person name="Dutilh B.E."/>
        </authorList>
    </citation>
    <scope>NUCLEOTIDE SEQUENCE [LARGE SCALE GENOMIC DNA]</scope>
    <source>
        <strain evidence="3">OLB21</strain>
    </source>
</reference>
<protein>
    <submittedName>
        <fullName evidence="3">Amylo-alpha-1,6-glucosidase</fullName>
    </submittedName>
</protein>
<dbReference type="InterPro" id="IPR006451">
    <property type="entry name" value="Glycogen_debranch_arc"/>
</dbReference>
<dbReference type="GO" id="GO:0005980">
    <property type="term" value="P:glycogen catabolic process"/>
    <property type="evidence" value="ECO:0007669"/>
    <property type="project" value="InterPro"/>
</dbReference>
<feature type="domain" description="Glycogen debranching enzyme bacterial and archaeal type N-terminal" evidence="2">
    <location>
        <begin position="13"/>
        <end position="225"/>
    </location>
</feature>
<gene>
    <name evidence="3" type="ORF">UZ20_WS6002001054</name>
</gene>
<accession>A0A136KEU2</accession>
<dbReference type="PANTHER" id="PTHR10569:SF2">
    <property type="entry name" value="GLYCOGEN DEBRANCHING ENZYME"/>
    <property type="match status" value="1"/>
</dbReference>
<dbReference type="InterPro" id="IPR008928">
    <property type="entry name" value="6-hairpin_glycosidase_sf"/>
</dbReference>
<comment type="caution">
    <text evidence="3">The sequence shown here is derived from an EMBL/GenBank/DDBJ whole genome shotgun (WGS) entry which is preliminary data.</text>
</comment>
<organism evidence="3 4">
    <name type="scientific">candidate division WS6 bacterium OLB21</name>
    <dbReference type="NCBI Taxonomy" id="1617427"/>
    <lineage>
        <taxon>Bacteria</taxon>
        <taxon>Candidatus Dojkabacteria</taxon>
    </lineage>
</organism>
<dbReference type="EMBL" id="JYPD01000028">
    <property type="protein sequence ID" value="KXK07931.1"/>
    <property type="molecule type" value="Genomic_DNA"/>
</dbReference>
<dbReference type="GO" id="GO:0004134">
    <property type="term" value="F:4-alpha-glucanotransferase activity"/>
    <property type="evidence" value="ECO:0007669"/>
    <property type="project" value="InterPro"/>
</dbReference>
<name>A0A136KEU2_9BACT</name>
<dbReference type="GO" id="GO:0004135">
    <property type="term" value="F:amylo-alpha-1,6-glucosidase activity"/>
    <property type="evidence" value="ECO:0007669"/>
    <property type="project" value="InterPro"/>
</dbReference>
<dbReference type="Pfam" id="PF12439">
    <property type="entry name" value="GDE_N"/>
    <property type="match status" value="1"/>
</dbReference>
<evidence type="ECO:0000313" key="3">
    <source>
        <dbReference type="EMBL" id="KXK07931.1"/>
    </source>
</evidence>
<dbReference type="Proteomes" id="UP000070449">
    <property type="component" value="Unassembled WGS sequence"/>
</dbReference>
<dbReference type="InterPro" id="IPR010401">
    <property type="entry name" value="AGL/Gdb1"/>
</dbReference>
<dbReference type="InterPro" id="IPR032790">
    <property type="entry name" value="GDE_C"/>
</dbReference>